<sequence>MLCPVILCGGKGSRLWPMSRELYPKQFMEFLPGATLFEATLDRMTALDPGCQPIVICNEAHRFLAAEQLRSKNITGRIVLEPTGRNTAPAAALAALMTQEDDPILVVMPADHRIPDTQAFAQAIAQAASAARQGDLVCLGIAARSPETGYGYLLKGESQGNDVFNVKAFVEKPDSNTARDYVESGQYLWNSGIFLFTASRYLKALETHCPDILKACRDAMESSAPDMDFIRPEREAFMNCPSNSIDYAVLEKEKNLKVVELDTAWSDLGAWEAVHENGEQDANGNVTVGDVVAQDSNGCYLHSTGRLVATVGLEKAVVVETPDAVLVTTMNAAQNVKGMIDELVRRHRPEALGHTTDYRPWGNFTNIIKGDQFKVKRIVVKPGASLSRQMHYHRAEHWVVVRGSAQVTNGDTELLLAESQSTYIPLGTVHRLTNPGKIDLELIEIQTGPYLEEDDIVRFEDIYGRLDT</sequence>
<evidence type="ECO:0000256" key="6">
    <source>
        <dbReference type="ARBA" id="ARBA00023134"/>
    </source>
</evidence>
<dbReference type="InterPro" id="IPR014710">
    <property type="entry name" value="RmlC-like_jellyroll"/>
</dbReference>
<dbReference type="GO" id="GO:0005525">
    <property type="term" value="F:GTP binding"/>
    <property type="evidence" value="ECO:0007669"/>
    <property type="project" value="UniProtKB-KW"/>
</dbReference>
<organism evidence="12 13">
    <name type="scientific">Desulfovibrio ferrophilus</name>
    <dbReference type="NCBI Taxonomy" id="241368"/>
    <lineage>
        <taxon>Bacteria</taxon>
        <taxon>Pseudomonadati</taxon>
        <taxon>Thermodesulfobacteriota</taxon>
        <taxon>Desulfovibrionia</taxon>
        <taxon>Desulfovibrionales</taxon>
        <taxon>Desulfovibrionaceae</taxon>
        <taxon>Desulfovibrio</taxon>
    </lineage>
</organism>
<dbReference type="FunFam" id="2.60.120.10:FF:000032">
    <property type="entry name" value="Mannose-1-phosphate guanylyltransferase/mannose-6-phosphate isomerase"/>
    <property type="match status" value="1"/>
</dbReference>
<name>A0A2Z6B1A6_9BACT</name>
<evidence type="ECO:0000256" key="7">
    <source>
        <dbReference type="ARBA" id="ARBA00047343"/>
    </source>
</evidence>
<keyword evidence="3 12" id="KW-0808">Transferase</keyword>
<evidence type="ECO:0000256" key="1">
    <source>
        <dbReference type="ARBA" id="ARBA00006115"/>
    </source>
</evidence>
<proteinExistence type="inferred from homology"/>
<evidence type="ECO:0000259" key="10">
    <source>
        <dbReference type="Pfam" id="PF01050"/>
    </source>
</evidence>
<dbReference type="Gene3D" id="2.60.120.10">
    <property type="entry name" value="Jelly Rolls"/>
    <property type="match status" value="1"/>
</dbReference>
<dbReference type="PANTHER" id="PTHR46390">
    <property type="entry name" value="MANNOSE-1-PHOSPHATE GUANYLYLTRANSFERASE"/>
    <property type="match status" value="1"/>
</dbReference>
<dbReference type="NCBIfam" id="TIGR01479">
    <property type="entry name" value="GMP_PMI"/>
    <property type="match status" value="1"/>
</dbReference>
<feature type="domain" description="MannoseP isomerase/GMP-like beta-helix" evidence="11">
    <location>
        <begin position="289"/>
        <end position="343"/>
    </location>
</feature>
<dbReference type="InterPro" id="IPR051161">
    <property type="entry name" value="Mannose-6P_isomerase_type2"/>
</dbReference>
<comment type="similarity">
    <text evidence="1 8">Belongs to the mannose-6-phosphate isomerase type 2 family.</text>
</comment>
<dbReference type="OrthoDB" id="9806359at2"/>
<dbReference type="Proteomes" id="UP000269883">
    <property type="component" value="Chromosome"/>
</dbReference>
<dbReference type="GO" id="GO:0016853">
    <property type="term" value="F:isomerase activity"/>
    <property type="evidence" value="ECO:0007669"/>
    <property type="project" value="UniProtKB-KW"/>
</dbReference>
<gene>
    <name evidence="12" type="ORF">DFE_2581</name>
</gene>
<evidence type="ECO:0000256" key="2">
    <source>
        <dbReference type="ARBA" id="ARBA00012387"/>
    </source>
</evidence>
<dbReference type="Pfam" id="PF22640">
    <property type="entry name" value="ManC_GMP_beta-helix"/>
    <property type="match status" value="1"/>
</dbReference>
<dbReference type="InterPro" id="IPR006375">
    <property type="entry name" value="Man1P_GuaTrfase/Man6P_Isoase"/>
</dbReference>
<evidence type="ECO:0000256" key="4">
    <source>
        <dbReference type="ARBA" id="ARBA00022695"/>
    </source>
</evidence>
<evidence type="ECO:0000313" key="13">
    <source>
        <dbReference type="Proteomes" id="UP000269883"/>
    </source>
</evidence>
<dbReference type="InterPro" id="IPR001538">
    <property type="entry name" value="Man6P_isomerase-2_C"/>
</dbReference>
<reference evidence="12 13" key="1">
    <citation type="journal article" date="2018" name="Sci. Adv.">
        <title>Multi-heme cytochromes provide a pathway for survival in energy-limited environments.</title>
        <authorList>
            <person name="Deng X."/>
            <person name="Dohmae N."/>
            <person name="Nealson K.H."/>
            <person name="Hashimoto K."/>
            <person name="Okamoto A."/>
        </authorList>
    </citation>
    <scope>NUCLEOTIDE SEQUENCE [LARGE SCALE GENOMIC DNA]</scope>
    <source>
        <strain evidence="12 13">IS5</strain>
    </source>
</reference>
<dbReference type="EC" id="2.7.7.13" evidence="2"/>
<dbReference type="SUPFAM" id="SSF53448">
    <property type="entry name" value="Nucleotide-diphospho-sugar transferases"/>
    <property type="match status" value="1"/>
</dbReference>
<feature type="domain" description="Nucleotidyl transferase" evidence="9">
    <location>
        <begin position="4"/>
        <end position="281"/>
    </location>
</feature>
<dbReference type="Pfam" id="PF00483">
    <property type="entry name" value="NTP_transferase"/>
    <property type="match status" value="1"/>
</dbReference>
<keyword evidence="13" id="KW-1185">Reference proteome</keyword>
<dbReference type="AlphaFoldDB" id="A0A2Z6B1A6"/>
<dbReference type="FunFam" id="3.90.550.10:FF:000046">
    <property type="entry name" value="Mannose-1-phosphate guanylyltransferase (GDP)"/>
    <property type="match status" value="1"/>
</dbReference>
<accession>A0A2Z6B1A6</accession>
<dbReference type="PANTHER" id="PTHR46390:SF1">
    <property type="entry name" value="MANNOSE-1-PHOSPHATE GUANYLYLTRANSFERASE"/>
    <property type="match status" value="1"/>
</dbReference>
<evidence type="ECO:0000313" key="12">
    <source>
        <dbReference type="EMBL" id="BBD09307.1"/>
    </source>
</evidence>
<dbReference type="CDD" id="cd02509">
    <property type="entry name" value="GDP-M1P_Guanylyltransferase"/>
    <property type="match status" value="1"/>
</dbReference>
<dbReference type="InterPro" id="IPR011051">
    <property type="entry name" value="RmlC_Cupin_sf"/>
</dbReference>
<dbReference type="InterPro" id="IPR054566">
    <property type="entry name" value="ManC/GMP-like_b-helix"/>
</dbReference>
<comment type="catalytic activity">
    <reaction evidence="7">
        <text>alpha-D-mannose 1-phosphate + GTP + H(+) = GDP-alpha-D-mannose + diphosphate</text>
        <dbReference type="Rhea" id="RHEA:15229"/>
        <dbReference type="ChEBI" id="CHEBI:15378"/>
        <dbReference type="ChEBI" id="CHEBI:33019"/>
        <dbReference type="ChEBI" id="CHEBI:37565"/>
        <dbReference type="ChEBI" id="CHEBI:57527"/>
        <dbReference type="ChEBI" id="CHEBI:58409"/>
        <dbReference type="EC" id="2.7.7.13"/>
    </reaction>
</comment>
<dbReference type="EMBL" id="AP017378">
    <property type="protein sequence ID" value="BBD09307.1"/>
    <property type="molecule type" value="Genomic_DNA"/>
</dbReference>
<keyword evidence="5" id="KW-0547">Nucleotide-binding</keyword>
<dbReference type="GO" id="GO:0009298">
    <property type="term" value="P:GDP-mannose biosynthetic process"/>
    <property type="evidence" value="ECO:0007669"/>
    <property type="project" value="TreeGrafter"/>
</dbReference>
<dbReference type="GO" id="GO:0000271">
    <property type="term" value="P:polysaccharide biosynthetic process"/>
    <property type="evidence" value="ECO:0007669"/>
    <property type="project" value="InterPro"/>
</dbReference>
<dbReference type="InterPro" id="IPR049577">
    <property type="entry name" value="GMPP_N"/>
</dbReference>
<dbReference type="InterPro" id="IPR029044">
    <property type="entry name" value="Nucleotide-diphossugar_trans"/>
</dbReference>
<keyword evidence="6" id="KW-0342">GTP-binding</keyword>
<keyword evidence="4 12" id="KW-0548">Nucleotidyltransferase</keyword>
<dbReference type="SUPFAM" id="SSF51182">
    <property type="entry name" value="RmlC-like cupins"/>
    <property type="match status" value="1"/>
</dbReference>
<evidence type="ECO:0000259" key="9">
    <source>
        <dbReference type="Pfam" id="PF00483"/>
    </source>
</evidence>
<protein>
    <recommendedName>
        <fullName evidence="2">mannose-1-phosphate guanylyltransferase</fullName>
        <ecNumber evidence="2">2.7.7.13</ecNumber>
    </recommendedName>
</protein>
<evidence type="ECO:0000256" key="3">
    <source>
        <dbReference type="ARBA" id="ARBA00022679"/>
    </source>
</evidence>
<evidence type="ECO:0000256" key="5">
    <source>
        <dbReference type="ARBA" id="ARBA00022741"/>
    </source>
</evidence>
<dbReference type="InterPro" id="IPR005835">
    <property type="entry name" value="NTP_transferase_dom"/>
</dbReference>
<feature type="domain" description="Mannose-6-phosphate isomerase type II C-terminal" evidence="10">
    <location>
        <begin position="350"/>
        <end position="461"/>
    </location>
</feature>
<dbReference type="GO" id="GO:0004475">
    <property type="term" value="F:mannose-1-phosphate guanylyltransferase (GTP) activity"/>
    <property type="evidence" value="ECO:0007669"/>
    <property type="project" value="UniProtKB-EC"/>
</dbReference>
<dbReference type="KEGG" id="dfl:DFE_2581"/>
<evidence type="ECO:0000256" key="8">
    <source>
        <dbReference type="RuleBase" id="RU004190"/>
    </source>
</evidence>
<evidence type="ECO:0000259" key="11">
    <source>
        <dbReference type="Pfam" id="PF22640"/>
    </source>
</evidence>
<dbReference type="CDD" id="cd02213">
    <property type="entry name" value="cupin_PMI_typeII_C"/>
    <property type="match status" value="1"/>
</dbReference>
<dbReference type="RefSeq" id="WP_126380163.1">
    <property type="nucleotide sequence ID" value="NZ_AP017378.1"/>
</dbReference>
<keyword evidence="12" id="KW-0413">Isomerase</keyword>
<dbReference type="Pfam" id="PF01050">
    <property type="entry name" value="MannoseP_isomer"/>
    <property type="match status" value="1"/>
</dbReference>
<dbReference type="Gene3D" id="3.90.550.10">
    <property type="entry name" value="Spore Coat Polysaccharide Biosynthesis Protein SpsA, Chain A"/>
    <property type="match status" value="1"/>
</dbReference>